<sequence length="575" mass="64036">MDSQASPTSAVPNKKAPVKRLPKTTYNTVEFPGPIPQNSASRQQAIVTLGRQKALDDCFNRATKLLELRYDPADTWAHPIIGESAPVQRLLLKVVRRRRKIKNAANQQQISGSSGAAGDTSAASLQPATSSTSSNRVEPSQGIFKTEMMGVVKSAVRFRAMADYRYTPDNTARIPQLIEALRSANPEALLDFDFKDTEGPRIVPVKSVALDPTITGEESREGSISPDPQRSTPLPESAIEFRSTMPTLPPPMFSRQGAPHVFLYQPNPSSKPVSYTHPITGEEYQRLINTNRAKTYAVRTIRYDEENVPDSPVDEIKLAMKKLDPGLMQRLQAILETRPMWTRNALLNQFSPEEVKLLDSYQKVHFRITTRGTNGARVRFKRHIDADLAAELQSSGSLARTPDSHIFDGKTLHKAEATYQLIDITDGQLYGLIREPIARRSSADPNSGWYKQEALNVIKAIIRRKWLALSEDRICSDNDCLDLVEEFYSRKRSTATGDEVSHGGRPKGGGGYAAGDIQTNSTVQSTSKKDKWKRKATARLPATAEDLAAARLHETLEREQRLALQARHRDDDMLK</sequence>
<proteinExistence type="predicted"/>
<comment type="caution">
    <text evidence="1">The sequence shown here is derived from an EMBL/GenBank/DDBJ whole genome shotgun (WGS) entry which is preliminary data.</text>
</comment>
<evidence type="ECO:0000313" key="2">
    <source>
        <dbReference type="Proteomes" id="UP001227268"/>
    </source>
</evidence>
<protein>
    <submittedName>
        <fullName evidence="1">Uncharacterized protein</fullName>
    </submittedName>
</protein>
<organism evidence="1 2">
    <name type="scientific">Naganishia friedmannii</name>
    <dbReference type="NCBI Taxonomy" id="89922"/>
    <lineage>
        <taxon>Eukaryota</taxon>
        <taxon>Fungi</taxon>
        <taxon>Dikarya</taxon>
        <taxon>Basidiomycota</taxon>
        <taxon>Agaricomycotina</taxon>
        <taxon>Tremellomycetes</taxon>
        <taxon>Filobasidiales</taxon>
        <taxon>Filobasidiaceae</taxon>
        <taxon>Naganishia</taxon>
    </lineage>
</organism>
<dbReference type="EMBL" id="JASBWT010000016">
    <property type="protein sequence ID" value="KAJ9097682.1"/>
    <property type="molecule type" value="Genomic_DNA"/>
</dbReference>
<accession>A0ACC2VGI5</accession>
<name>A0ACC2VGI5_9TREE</name>
<gene>
    <name evidence="1" type="ORF">QFC21_004719</name>
</gene>
<keyword evidence="2" id="KW-1185">Reference proteome</keyword>
<reference evidence="1" key="1">
    <citation type="submission" date="2023-04" db="EMBL/GenBank/DDBJ databases">
        <title>Draft Genome sequencing of Naganishia species isolated from polar environments using Oxford Nanopore Technology.</title>
        <authorList>
            <person name="Leo P."/>
            <person name="Venkateswaran K."/>
        </authorList>
    </citation>
    <scope>NUCLEOTIDE SEQUENCE</scope>
    <source>
        <strain evidence="1">MNA-CCFEE 5423</strain>
    </source>
</reference>
<evidence type="ECO:0000313" key="1">
    <source>
        <dbReference type="EMBL" id="KAJ9097682.1"/>
    </source>
</evidence>
<dbReference type="Proteomes" id="UP001227268">
    <property type="component" value="Unassembled WGS sequence"/>
</dbReference>